<accession>A0A367L2D1</accession>
<feature type="transmembrane region" description="Helical" evidence="2">
    <location>
        <begin position="114"/>
        <end position="137"/>
    </location>
</feature>
<evidence type="ECO:0000313" key="4">
    <source>
        <dbReference type="Proteomes" id="UP000253664"/>
    </source>
</evidence>
<proteinExistence type="predicted"/>
<gene>
    <name evidence="3" type="ORF">L249_4756</name>
</gene>
<keyword evidence="2" id="KW-0472">Membrane</keyword>
<sequence length="491" mass="53867">MTTSVSVSVQRGRIGAIALIQTCPFQQFLQGCIGDMSEHALGQPPRAKAYPRLGAGEREEEGHAMRWGHPVKEYQTHPGLGVAGLAGLIGMRRANERSADYRTRKKKSNLLSGSTYFVFTTLFPLSPSLTIVIISALGDSLPLFFSFLSLSPLLLASFPLSTQLNPPSRQVQGSTPRHEGARCQDVVSTPPSPPLFSPSPSSPERAGLLRTRTATGCDNPLFGSLRVQQKKTTFKEYLRKTDDSCGRQRFHLAFPRPHLFSPKFLLTLRLKGGSQAGGRIRQEQQAGCSSTPRGVYAGADLGCPSRADKSIMTAAKIKKEQDKEMNNVSPLSLHPFFPTPSNDMLLYLDLLSGHSLRDRQAAERERGTNHTRLLPPSLRPQCRRKPDRDKSQRVGRLFHQIGQECARSGRLQAFRISSPAVCDAAAQGFGPGLKDAPGQAIAARRLAMPPKIKKKKRRAASREPRTANPGCVLARWLAPVFRFPIGQLLVV</sequence>
<protein>
    <submittedName>
        <fullName evidence="3">Uncharacterized protein</fullName>
    </submittedName>
</protein>
<keyword evidence="2" id="KW-0812">Transmembrane</keyword>
<dbReference type="AlphaFoldDB" id="A0A367L2D1"/>
<evidence type="ECO:0000256" key="2">
    <source>
        <dbReference type="SAM" id="Phobius"/>
    </source>
</evidence>
<feature type="compositionally biased region" description="Basic and acidic residues" evidence="1">
    <location>
        <begin position="359"/>
        <end position="368"/>
    </location>
</feature>
<feature type="region of interest" description="Disordered" evidence="1">
    <location>
        <begin position="165"/>
        <end position="206"/>
    </location>
</feature>
<name>A0A367L2D1_9HYPO</name>
<reference evidence="3 4" key="1">
    <citation type="journal article" date="2015" name="BMC Genomics">
        <title>Insights from the genome of Ophiocordyceps polyrhachis-furcata to pathogenicity and host specificity in insect fungi.</title>
        <authorList>
            <person name="Wichadakul D."/>
            <person name="Kobmoo N."/>
            <person name="Ingsriswang S."/>
            <person name="Tangphatsornruang S."/>
            <person name="Chantasingh D."/>
            <person name="Luangsa-ard J.J."/>
            <person name="Eurwilaichitr L."/>
        </authorList>
    </citation>
    <scope>NUCLEOTIDE SEQUENCE [LARGE SCALE GENOMIC DNA]</scope>
    <source>
        <strain evidence="3 4">BCC 54312</strain>
    </source>
</reference>
<dbReference type="EMBL" id="LKCN02000018">
    <property type="protein sequence ID" value="RCI08575.1"/>
    <property type="molecule type" value="Genomic_DNA"/>
</dbReference>
<keyword evidence="4" id="KW-1185">Reference proteome</keyword>
<evidence type="ECO:0000256" key="1">
    <source>
        <dbReference type="SAM" id="MobiDB-lite"/>
    </source>
</evidence>
<organism evidence="3 4">
    <name type="scientific">Ophiocordyceps polyrhachis-furcata BCC 54312</name>
    <dbReference type="NCBI Taxonomy" id="1330021"/>
    <lineage>
        <taxon>Eukaryota</taxon>
        <taxon>Fungi</taxon>
        <taxon>Dikarya</taxon>
        <taxon>Ascomycota</taxon>
        <taxon>Pezizomycotina</taxon>
        <taxon>Sordariomycetes</taxon>
        <taxon>Hypocreomycetidae</taxon>
        <taxon>Hypocreales</taxon>
        <taxon>Ophiocordycipitaceae</taxon>
        <taxon>Ophiocordyceps</taxon>
    </lineage>
</organism>
<feature type="compositionally biased region" description="Pro residues" evidence="1">
    <location>
        <begin position="190"/>
        <end position="201"/>
    </location>
</feature>
<evidence type="ECO:0000313" key="3">
    <source>
        <dbReference type="EMBL" id="RCI08575.1"/>
    </source>
</evidence>
<feature type="compositionally biased region" description="Polar residues" evidence="1">
    <location>
        <begin position="165"/>
        <end position="175"/>
    </location>
</feature>
<keyword evidence="2" id="KW-1133">Transmembrane helix</keyword>
<dbReference type="Proteomes" id="UP000253664">
    <property type="component" value="Unassembled WGS sequence"/>
</dbReference>
<comment type="caution">
    <text evidence="3">The sequence shown here is derived from an EMBL/GenBank/DDBJ whole genome shotgun (WGS) entry which is preliminary data.</text>
</comment>
<feature type="region of interest" description="Disordered" evidence="1">
    <location>
        <begin position="359"/>
        <end position="393"/>
    </location>
</feature>